<keyword evidence="5 7" id="KW-0067">ATP-binding</keyword>
<evidence type="ECO:0000256" key="2">
    <source>
        <dbReference type="ARBA" id="ARBA00022679"/>
    </source>
</evidence>
<keyword evidence="1 7" id="KW-0028">Amino-acid biosynthesis</keyword>
<sequence>MKIVLMGYMGSGKSTIGKQLAQSLKYPFVDLDEYIEVQEQLSIKELFSQKGELYFRKKESFFLQKLLKEHQNLVLSLGGGTPCFAGNLEALQQQGSVSVYLKSSIKVLTDRLFKEKDQRPLIAHVTEKGQLEDFIRKHLFERAFYYNQANIIANTDNKSISEIVSNLSEEVC</sequence>
<protein>
    <recommendedName>
        <fullName evidence="7">Shikimate kinase</fullName>
        <shortName evidence="7">SK</shortName>
        <ecNumber evidence="7">2.7.1.71</ecNumber>
    </recommendedName>
</protein>
<dbReference type="GO" id="GO:0009423">
    <property type="term" value="P:chorismate biosynthetic process"/>
    <property type="evidence" value="ECO:0007669"/>
    <property type="project" value="UniProtKB-UniRule"/>
</dbReference>
<dbReference type="GO" id="GO:0009073">
    <property type="term" value="P:aromatic amino acid family biosynthetic process"/>
    <property type="evidence" value="ECO:0007669"/>
    <property type="project" value="UniProtKB-KW"/>
</dbReference>
<feature type="binding site" evidence="7">
    <location>
        <position position="142"/>
    </location>
    <ligand>
        <name>substrate</name>
    </ligand>
</feature>
<feature type="binding site" evidence="7">
    <location>
        <begin position="10"/>
        <end position="15"/>
    </location>
    <ligand>
        <name>ATP</name>
        <dbReference type="ChEBI" id="CHEBI:30616"/>
    </ligand>
</feature>
<dbReference type="GO" id="GO:0008652">
    <property type="term" value="P:amino acid biosynthetic process"/>
    <property type="evidence" value="ECO:0007669"/>
    <property type="project" value="UniProtKB-KW"/>
</dbReference>
<dbReference type="CDD" id="cd00464">
    <property type="entry name" value="SK"/>
    <property type="match status" value="1"/>
</dbReference>
<dbReference type="AlphaFoldDB" id="A0A4Q7P0A6"/>
<dbReference type="GO" id="GO:0004765">
    <property type="term" value="F:shikimate kinase activity"/>
    <property type="evidence" value="ECO:0007669"/>
    <property type="project" value="UniProtKB-UniRule"/>
</dbReference>
<evidence type="ECO:0000256" key="1">
    <source>
        <dbReference type="ARBA" id="ARBA00022605"/>
    </source>
</evidence>
<keyword evidence="4 7" id="KW-0418">Kinase</keyword>
<proteinExistence type="inferred from homology"/>
<comment type="function">
    <text evidence="7">Catalyzes the specific phosphorylation of the 3-hydroxyl group of shikimic acid using ATP as a cosubstrate.</text>
</comment>
<dbReference type="EC" id="2.7.1.71" evidence="7"/>
<dbReference type="PANTHER" id="PTHR21087:SF16">
    <property type="entry name" value="SHIKIMATE KINASE 1, CHLOROPLASTIC"/>
    <property type="match status" value="1"/>
</dbReference>
<evidence type="ECO:0000256" key="4">
    <source>
        <dbReference type="ARBA" id="ARBA00022777"/>
    </source>
</evidence>
<keyword evidence="7" id="KW-0460">Magnesium</keyword>
<dbReference type="GO" id="GO:0005829">
    <property type="term" value="C:cytosol"/>
    <property type="evidence" value="ECO:0007669"/>
    <property type="project" value="TreeGrafter"/>
</dbReference>
<reference evidence="8 9" key="1">
    <citation type="submission" date="2019-02" db="EMBL/GenBank/DDBJ databases">
        <title>Genomic Encyclopedia of Type Strains, Phase IV (KMG-IV): sequencing the most valuable type-strain genomes for metagenomic binning, comparative biology and taxonomic classification.</title>
        <authorList>
            <person name="Goeker M."/>
        </authorList>
    </citation>
    <scope>NUCLEOTIDE SEQUENCE [LARGE SCALE GENOMIC DNA]</scope>
    <source>
        <strain evidence="8 9">DSM 17196</strain>
    </source>
</reference>
<accession>A0A4Q7P0A6</accession>
<dbReference type="SUPFAM" id="SSF52540">
    <property type="entry name" value="P-loop containing nucleoside triphosphate hydrolases"/>
    <property type="match status" value="1"/>
</dbReference>
<feature type="binding site" evidence="7">
    <location>
        <position position="119"/>
    </location>
    <ligand>
        <name>ATP</name>
        <dbReference type="ChEBI" id="CHEBI:30616"/>
    </ligand>
</feature>
<dbReference type="Proteomes" id="UP000292262">
    <property type="component" value="Unassembled WGS sequence"/>
</dbReference>
<comment type="pathway">
    <text evidence="7">Metabolic intermediate biosynthesis; chorismate biosynthesis; chorismate from D-erythrose 4-phosphate and phosphoenolpyruvate: step 5/7.</text>
</comment>
<comment type="catalytic activity">
    <reaction evidence="7">
        <text>shikimate + ATP = 3-phosphoshikimate + ADP + H(+)</text>
        <dbReference type="Rhea" id="RHEA:13121"/>
        <dbReference type="ChEBI" id="CHEBI:15378"/>
        <dbReference type="ChEBI" id="CHEBI:30616"/>
        <dbReference type="ChEBI" id="CHEBI:36208"/>
        <dbReference type="ChEBI" id="CHEBI:145989"/>
        <dbReference type="ChEBI" id="CHEBI:456216"/>
        <dbReference type="EC" id="2.7.1.71"/>
    </reaction>
</comment>
<comment type="caution">
    <text evidence="8">The sequence shown here is derived from an EMBL/GenBank/DDBJ whole genome shotgun (WGS) entry which is preliminary data.</text>
</comment>
<evidence type="ECO:0000256" key="7">
    <source>
        <dbReference type="HAMAP-Rule" id="MF_00109"/>
    </source>
</evidence>
<feature type="binding site" evidence="7">
    <location>
        <position position="79"/>
    </location>
    <ligand>
        <name>substrate</name>
    </ligand>
</feature>
<name>A0A4Q7P0A6_9FLAO</name>
<comment type="cofactor">
    <cofactor evidence="7">
        <name>Mg(2+)</name>
        <dbReference type="ChEBI" id="CHEBI:18420"/>
    </cofactor>
    <text evidence="7">Binds 1 Mg(2+) ion per subunit.</text>
</comment>
<dbReference type="EMBL" id="SGXE01000002">
    <property type="protein sequence ID" value="RZS93213.1"/>
    <property type="molecule type" value="Genomic_DNA"/>
</dbReference>
<keyword evidence="9" id="KW-1185">Reference proteome</keyword>
<dbReference type="UniPathway" id="UPA00053">
    <property type="reaction ID" value="UER00088"/>
</dbReference>
<dbReference type="Pfam" id="PF01202">
    <property type="entry name" value="SKI"/>
    <property type="match status" value="1"/>
</dbReference>
<evidence type="ECO:0000256" key="6">
    <source>
        <dbReference type="ARBA" id="ARBA00023141"/>
    </source>
</evidence>
<comment type="similarity">
    <text evidence="7">Belongs to the shikimate kinase family.</text>
</comment>
<evidence type="ECO:0000256" key="3">
    <source>
        <dbReference type="ARBA" id="ARBA00022741"/>
    </source>
</evidence>
<evidence type="ECO:0000256" key="5">
    <source>
        <dbReference type="ARBA" id="ARBA00022840"/>
    </source>
</evidence>
<feature type="binding site" evidence="7">
    <location>
        <position position="14"/>
    </location>
    <ligand>
        <name>Mg(2+)</name>
        <dbReference type="ChEBI" id="CHEBI:18420"/>
    </ligand>
</feature>
<evidence type="ECO:0000313" key="8">
    <source>
        <dbReference type="EMBL" id="RZS93213.1"/>
    </source>
</evidence>
<dbReference type="PRINTS" id="PR01100">
    <property type="entry name" value="SHIKIMTKNASE"/>
</dbReference>
<gene>
    <name evidence="7" type="primary">aroK</name>
    <name evidence="8" type="ORF">EV197_1788</name>
</gene>
<keyword evidence="2 7" id="KW-0808">Transferase</keyword>
<dbReference type="InterPro" id="IPR031322">
    <property type="entry name" value="Shikimate/glucono_kinase"/>
</dbReference>
<dbReference type="HAMAP" id="MF_00109">
    <property type="entry name" value="Shikimate_kinase"/>
    <property type="match status" value="1"/>
</dbReference>
<evidence type="ECO:0000313" key="9">
    <source>
        <dbReference type="Proteomes" id="UP000292262"/>
    </source>
</evidence>
<keyword evidence="3 7" id="KW-0547">Nucleotide-binding</keyword>
<dbReference type="GO" id="GO:0005524">
    <property type="term" value="F:ATP binding"/>
    <property type="evidence" value="ECO:0007669"/>
    <property type="project" value="UniProtKB-UniRule"/>
</dbReference>
<keyword evidence="7" id="KW-0479">Metal-binding</keyword>
<dbReference type="OrthoDB" id="9800332at2"/>
<dbReference type="RefSeq" id="WP_130286357.1">
    <property type="nucleotide sequence ID" value="NZ_SGXE01000002.1"/>
</dbReference>
<dbReference type="PANTHER" id="PTHR21087">
    <property type="entry name" value="SHIKIMATE KINASE"/>
    <property type="match status" value="1"/>
</dbReference>
<dbReference type="Gene3D" id="3.40.50.300">
    <property type="entry name" value="P-loop containing nucleotide triphosphate hydrolases"/>
    <property type="match status" value="1"/>
</dbReference>
<comment type="caution">
    <text evidence="7">Lacks conserved residue(s) required for the propagation of feature annotation.</text>
</comment>
<organism evidence="8 9">
    <name type="scientific">Aquimarina brevivitae</name>
    <dbReference type="NCBI Taxonomy" id="323412"/>
    <lineage>
        <taxon>Bacteria</taxon>
        <taxon>Pseudomonadati</taxon>
        <taxon>Bacteroidota</taxon>
        <taxon>Flavobacteriia</taxon>
        <taxon>Flavobacteriales</taxon>
        <taxon>Flavobacteriaceae</taxon>
        <taxon>Aquimarina</taxon>
    </lineage>
</organism>
<feature type="binding site" evidence="7">
    <location>
        <position position="32"/>
    </location>
    <ligand>
        <name>substrate</name>
    </ligand>
</feature>
<dbReference type="InterPro" id="IPR027417">
    <property type="entry name" value="P-loop_NTPase"/>
</dbReference>
<keyword evidence="6 7" id="KW-0057">Aromatic amino acid biosynthesis</keyword>
<feature type="binding site" evidence="7">
    <location>
        <position position="56"/>
    </location>
    <ligand>
        <name>substrate</name>
    </ligand>
</feature>
<comment type="subunit">
    <text evidence="7">Monomer.</text>
</comment>
<dbReference type="InterPro" id="IPR000623">
    <property type="entry name" value="Shikimate_kinase/TSH1"/>
</dbReference>
<comment type="subcellular location">
    <subcellularLocation>
        <location evidence="7">Cytoplasm</location>
    </subcellularLocation>
</comment>
<dbReference type="GO" id="GO:0000287">
    <property type="term" value="F:magnesium ion binding"/>
    <property type="evidence" value="ECO:0007669"/>
    <property type="project" value="UniProtKB-UniRule"/>
</dbReference>
<keyword evidence="7" id="KW-0963">Cytoplasm</keyword>